<accession>A0A381VIW9</accession>
<sequence>METGQTLLMFEAPQDIVLSMNKLYEKYVSEGMLYNMKNRLLGKIEDEYSLYQSSSFYRDDDTEKVDNHNFLPDNVHQWIKDRIHDYLHILRIEYLGIKTNSSWINDMKAGEYSPIHNHNGGTGISKPPLENMVHRIGLIGLMGLKIPEDMGEEFTREDNPRNGFTEFFGGGHGTMFANFSNIIKLREGTFVVHPYDVIHTVYPHFNLNETRRTFTTNIDIYY</sequence>
<evidence type="ECO:0008006" key="2">
    <source>
        <dbReference type="Google" id="ProtNLM"/>
    </source>
</evidence>
<reference evidence="1" key="1">
    <citation type="submission" date="2018-05" db="EMBL/GenBank/DDBJ databases">
        <authorList>
            <person name="Lanie J.A."/>
            <person name="Ng W.-L."/>
            <person name="Kazmierczak K.M."/>
            <person name="Andrzejewski T.M."/>
            <person name="Davidsen T.M."/>
            <person name="Wayne K.J."/>
            <person name="Tettelin H."/>
            <person name="Glass J.I."/>
            <person name="Rusch D."/>
            <person name="Podicherti R."/>
            <person name="Tsui H.-C.T."/>
            <person name="Winkler M.E."/>
        </authorList>
    </citation>
    <scope>NUCLEOTIDE SEQUENCE</scope>
</reference>
<evidence type="ECO:0000313" key="1">
    <source>
        <dbReference type="EMBL" id="SVA40242.1"/>
    </source>
</evidence>
<dbReference type="AlphaFoldDB" id="A0A381VIW9"/>
<protein>
    <recommendedName>
        <fullName evidence="2">Prolyl 4-hydroxylase alpha subunit Fe(2+) 2OG dioxygenase domain-containing protein</fullName>
    </recommendedName>
</protein>
<name>A0A381VIW9_9ZZZZ</name>
<organism evidence="1">
    <name type="scientific">marine metagenome</name>
    <dbReference type="NCBI Taxonomy" id="408172"/>
    <lineage>
        <taxon>unclassified sequences</taxon>
        <taxon>metagenomes</taxon>
        <taxon>ecological metagenomes</taxon>
    </lineage>
</organism>
<dbReference type="Gene3D" id="2.60.120.620">
    <property type="entry name" value="q2cbj1_9rhob like domain"/>
    <property type="match status" value="1"/>
</dbReference>
<proteinExistence type="predicted"/>
<dbReference type="EMBL" id="UINC01008955">
    <property type="protein sequence ID" value="SVA40242.1"/>
    <property type="molecule type" value="Genomic_DNA"/>
</dbReference>
<gene>
    <name evidence="1" type="ORF">METZ01_LOCUS93096</name>
</gene>